<evidence type="ECO:0000313" key="2">
    <source>
        <dbReference type="EMBL" id="KAK9826323.1"/>
    </source>
</evidence>
<protein>
    <recommendedName>
        <fullName evidence="4">RRM domain-containing protein</fullName>
    </recommendedName>
</protein>
<dbReference type="EMBL" id="JALJOS010000021">
    <property type="protein sequence ID" value="KAK9826323.1"/>
    <property type="molecule type" value="Genomic_DNA"/>
</dbReference>
<evidence type="ECO:0000256" key="1">
    <source>
        <dbReference type="SAM" id="MobiDB-lite"/>
    </source>
</evidence>
<organism evidence="2 3">
    <name type="scientific">Apatococcus lobatus</name>
    <dbReference type="NCBI Taxonomy" id="904363"/>
    <lineage>
        <taxon>Eukaryota</taxon>
        <taxon>Viridiplantae</taxon>
        <taxon>Chlorophyta</taxon>
        <taxon>core chlorophytes</taxon>
        <taxon>Trebouxiophyceae</taxon>
        <taxon>Chlorellales</taxon>
        <taxon>Chlorellaceae</taxon>
        <taxon>Apatococcus</taxon>
    </lineage>
</organism>
<dbReference type="AlphaFoldDB" id="A0AAW1QXP2"/>
<reference evidence="2 3" key="1">
    <citation type="journal article" date="2024" name="Nat. Commun.">
        <title>Phylogenomics reveals the evolutionary origins of lichenization in chlorophyte algae.</title>
        <authorList>
            <person name="Puginier C."/>
            <person name="Libourel C."/>
            <person name="Otte J."/>
            <person name="Skaloud P."/>
            <person name="Haon M."/>
            <person name="Grisel S."/>
            <person name="Petersen M."/>
            <person name="Berrin J.G."/>
            <person name="Delaux P.M."/>
            <person name="Dal Grande F."/>
            <person name="Keller J."/>
        </authorList>
    </citation>
    <scope>NUCLEOTIDE SEQUENCE [LARGE SCALE GENOMIC DNA]</scope>
    <source>
        <strain evidence="2 3">SAG 2145</strain>
    </source>
</reference>
<name>A0AAW1QXP2_9CHLO</name>
<gene>
    <name evidence="2" type="ORF">WJX74_008877</name>
</gene>
<evidence type="ECO:0008006" key="4">
    <source>
        <dbReference type="Google" id="ProtNLM"/>
    </source>
</evidence>
<dbReference type="Proteomes" id="UP001438707">
    <property type="component" value="Unassembled WGS sequence"/>
</dbReference>
<proteinExistence type="predicted"/>
<accession>A0AAW1QXP2</accession>
<keyword evidence="3" id="KW-1185">Reference proteome</keyword>
<comment type="caution">
    <text evidence="2">The sequence shown here is derived from an EMBL/GenBank/DDBJ whole genome shotgun (WGS) entry which is preliminary data.</text>
</comment>
<evidence type="ECO:0000313" key="3">
    <source>
        <dbReference type="Proteomes" id="UP001438707"/>
    </source>
</evidence>
<sequence length="197" mass="21577">MFVSGVVAPPGGRRALVKHVEELFTRHAPVCGDAISNVVCLGPLRAAGRKNIIVKFTSVKEKEAAFRATAALRRQKVYLDDDLTKAQQARRRPQEPERQAHIAAGRQSSGAWTVCITLRKVLHLGIQTSPRSLAQTWVMVCPPLLQDAMSNGRIRLGLQQEWLGSKGAMPTDPRGLLQPMGLTAHQHHSALSLLKVC</sequence>
<feature type="region of interest" description="Disordered" evidence="1">
    <location>
        <begin position="83"/>
        <end position="104"/>
    </location>
</feature>